<evidence type="ECO:0000256" key="23">
    <source>
        <dbReference type="ARBA" id="ARBA00023201"/>
    </source>
</evidence>
<evidence type="ECO:0000256" key="6">
    <source>
        <dbReference type="ARBA" id="ARBA00013099"/>
    </source>
</evidence>
<dbReference type="HAMAP" id="MF_00430">
    <property type="entry name" value="NqrF"/>
    <property type="match status" value="1"/>
</dbReference>
<comment type="function">
    <text evidence="2 27">NQR complex catalyzes the reduction of ubiquinone-1 to ubiquinol by two successive reactions, coupled with the transport of Na(+) ions from the cytoplasm to the periplasm. The first step is catalyzed by NqrF, which accepts electrons from NADH and reduces ubiquinone-1 to ubisemiquinone by a one-electron transfer pathway.</text>
</comment>
<evidence type="ECO:0000256" key="11">
    <source>
        <dbReference type="ARBA" id="ARBA00022630"/>
    </source>
</evidence>
<dbReference type="CDD" id="cd00207">
    <property type="entry name" value="fer2"/>
    <property type="match status" value="1"/>
</dbReference>
<dbReference type="PROSITE" id="PS51384">
    <property type="entry name" value="FAD_FR"/>
    <property type="match status" value="1"/>
</dbReference>
<evidence type="ECO:0000256" key="8">
    <source>
        <dbReference type="ARBA" id="ARBA00022448"/>
    </source>
</evidence>
<evidence type="ECO:0000256" key="15">
    <source>
        <dbReference type="ARBA" id="ARBA00022967"/>
    </source>
</evidence>
<feature type="binding site" evidence="27">
    <location>
        <position position="82"/>
    </location>
    <ligand>
        <name>[2Fe-2S] cluster</name>
        <dbReference type="ChEBI" id="CHEBI:190135"/>
    </ligand>
</feature>
<keyword evidence="18 27" id="KW-0520">NAD</keyword>
<keyword evidence="13 27" id="KW-0479">Metal-binding</keyword>
<feature type="domain" description="FAD-binding FR-type" evidence="29">
    <location>
        <begin position="136"/>
        <end position="288"/>
    </location>
</feature>
<keyword evidence="23 27" id="KW-0739">Sodium transport</keyword>
<dbReference type="GO" id="GO:0016655">
    <property type="term" value="F:oxidoreductase activity, acting on NAD(P)H, quinone or similar compound as acceptor"/>
    <property type="evidence" value="ECO:0007669"/>
    <property type="project" value="InterPro"/>
</dbReference>
<keyword evidence="22 27" id="KW-0472">Membrane</keyword>
<keyword evidence="12 27" id="KW-0001">2Fe-2S</keyword>
<evidence type="ECO:0000256" key="27">
    <source>
        <dbReference type="HAMAP-Rule" id="MF_00430"/>
    </source>
</evidence>
<comment type="caution">
    <text evidence="30">The sequence shown here is derived from an EMBL/GenBank/DDBJ whole genome shotgun (WGS) entry which is preliminary data.</text>
</comment>
<evidence type="ECO:0000256" key="20">
    <source>
        <dbReference type="ARBA" id="ARBA00023065"/>
    </source>
</evidence>
<evidence type="ECO:0000256" key="19">
    <source>
        <dbReference type="ARBA" id="ARBA00023053"/>
    </source>
</evidence>
<feature type="binding site" evidence="27">
    <location>
        <position position="85"/>
    </location>
    <ligand>
        <name>[2Fe-2S] cluster</name>
        <dbReference type="ChEBI" id="CHEBI:190135"/>
    </ligand>
</feature>
<dbReference type="OrthoDB" id="9806195at2"/>
<keyword evidence="11 27" id="KW-0285">Flavoprotein</keyword>
<reference evidence="31" key="1">
    <citation type="submission" date="2019-08" db="EMBL/GenBank/DDBJ databases">
        <title>Seonamhaeicola sediminis sp. nov., isolated from marine sediment.</title>
        <authorList>
            <person name="Cao W.R."/>
        </authorList>
    </citation>
    <scope>NUCLEOTIDE SEQUENCE [LARGE SCALE GENOMIC DNA]</scope>
    <source>
        <strain evidence="31">Gy8</strain>
    </source>
</reference>
<dbReference type="SUPFAM" id="SSF63380">
    <property type="entry name" value="Riboflavin synthase domain-like"/>
    <property type="match status" value="1"/>
</dbReference>
<evidence type="ECO:0000313" key="31">
    <source>
        <dbReference type="Proteomes" id="UP000321790"/>
    </source>
</evidence>
<dbReference type="InterPro" id="IPR012675">
    <property type="entry name" value="Beta-grasp_dom_sf"/>
</dbReference>
<comment type="subcellular location">
    <subcellularLocation>
        <location evidence="3">Cell inner membrane</location>
    </subcellularLocation>
    <subcellularLocation>
        <location evidence="27">Cell membrane</location>
        <topology evidence="27">Single-pass membrane protein</topology>
    </subcellularLocation>
</comment>
<evidence type="ECO:0000259" key="29">
    <source>
        <dbReference type="PROSITE" id="PS51384"/>
    </source>
</evidence>
<evidence type="ECO:0000256" key="3">
    <source>
        <dbReference type="ARBA" id="ARBA00004533"/>
    </source>
</evidence>
<keyword evidence="14 27" id="KW-0274">FAD</keyword>
<comment type="cofactor">
    <cofactor evidence="1 27">
        <name>FAD</name>
        <dbReference type="ChEBI" id="CHEBI:57692"/>
    </cofactor>
</comment>
<evidence type="ECO:0000256" key="22">
    <source>
        <dbReference type="ARBA" id="ARBA00023136"/>
    </source>
</evidence>
<evidence type="ECO:0000256" key="7">
    <source>
        <dbReference type="ARBA" id="ARBA00019729"/>
    </source>
</evidence>
<dbReference type="SUPFAM" id="SSF54292">
    <property type="entry name" value="2Fe-2S ferredoxin-like"/>
    <property type="match status" value="1"/>
</dbReference>
<keyword evidence="19 27" id="KW-0915">Sodium</keyword>
<keyword evidence="8 27" id="KW-0813">Transport</keyword>
<feature type="binding site" evidence="27">
    <location>
        <position position="117"/>
    </location>
    <ligand>
        <name>[2Fe-2S] cluster</name>
        <dbReference type="ChEBI" id="CHEBI:190135"/>
    </ligand>
</feature>
<evidence type="ECO:0000256" key="13">
    <source>
        <dbReference type="ARBA" id="ARBA00022723"/>
    </source>
</evidence>
<dbReference type="Gene3D" id="3.10.20.30">
    <property type="match status" value="1"/>
</dbReference>
<evidence type="ECO:0000256" key="4">
    <source>
        <dbReference type="ARBA" id="ARBA00005570"/>
    </source>
</evidence>
<dbReference type="GO" id="GO:0009055">
    <property type="term" value="F:electron transfer activity"/>
    <property type="evidence" value="ECO:0007669"/>
    <property type="project" value="UniProtKB-UniRule"/>
</dbReference>
<dbReference type="CDD" id="cd06188">
    <property type="entry name" value="NADH_quinone_reductase"/>
    <property type="match status" value="1"/>
</dbReference>
<dbReference type="InterPro" id="IPR001433">
    <property type="entry name" value="OxRdtase_FAD/NAD-bd"/>
</dbReference>
<keyword evidence="31" id="KW-1185">Reference proteome</keyword>
<keyword evidence="9 27" id="KW-1003">Cell membrane</keyword>
<keyword evidence="20 27" id="KW-0406">Ion transport</keyword>
<keyword evidence="21 27" id="KW-0830">Ubiquinone</keyword>
<dbReference type="EC" id="7.2.1.1" evidence="6 27"/>
<gene>
    <name evidence="27" type="primary">nqrF</name>
    <name evidence="30" type="ORF">FUA26_13205</name>
</gene>
<keyword evidence="10" id="KW-0997">Cell inner membrane</keyword>
<protein>
    <recommendedName>
        <fullName evidence="7 27">Na(+)-translocating NADH-quinone reductase subunit F</fullName>
        <shortName evidence="27">Na(+)-NQR subunit F</shortName>
        <shortName evidence="27">Na(+)-translocating NQR subunit F</shortName>
        <ecNumber evidence="6 27">7.2.1.1</ecNumber>
    </recommendedName>
    <alternativeName>
        <fullName evidence="25 27">NQR complex subunit F</fullName>
    </alternativeName>
    <alternativeName>
        <fullName evidence="24 27">NQR-1 subunit F</fullName>
    </alternativeName>
</protein>
<dbReference type="PIRSF" id="PIRSF000044">
    <property type="entry name" value="Cis_Diol_DH_RD"/>
    <property type="match status" value="1"/>
</dbReference>
<dbReference type="InterPro" id="IPR039261">
    <property type="entry name" value="FNR_nucleotide-bd"/>
</dbReference>
<evidence type="ECO:0000256" key="18">
    <source>
        <dbReference type="ARBA" id="ARBA00023027"/>
    </source>
</evidence>
<keyword evidence="27" id="KW-0812">Transmembrane</keyword>
<dbReference type="NCBIfam" id="TIGR01941">
    <property type="entry name" value="nqrF"/>
    <property type="match status" value="1"/>
</dbReference>
<dbReference type="EMBL" id="VOSC01000030">
    <property type="protein sequence ID" value="TXE07176.1"/>
    <property type="molecule type" value="Genomic_DNA"/>
</dbReference>
<evidence type="ECO:0000313" key="30">
    <source>
        <dbReference type="EMBL" id="TXE07176.1"/>
    </source>
</evidence>
<dbReference type="GO" id="GO:0006814">
    <property type="term" value="P:sodium ion transport"/>
    <property type="evidence" value="ECO:0007669"/>
    <property type="project" value="UniProtKB-UniRule"/>
</dbReference>
<evidence type="ECO:0000259" key="28">
    <source>
        <dbReference type="PROSITE" id="PS51085"/>
    </source>
</evidence>
<dbReference type="GO" id="GO:0051537">
    <property type="term" value="F:2 iron, 2 sulfur cluster binding"/>
    <property type="evidence" value="ECO:0007669"/>
    <property type="project" value="UniProtKB-KW"/>
</dbReference>
<dbReference type="Gene3D" id="3.40.50.80">
    <property type="entry name" value="Nucleotide-binding domain of ferredoxin-NADP reductase (FNR) module"/>
    <property type="match status" value="1"/>
</dbReference>
<dbReference type="Pfam" id="PF00111">
    <property type="entry name" value="Fer2"/>
    <property type="match status" value="1"/>
</dbReference>
<dbReference type="SUPFAM" id="SSF52343">
    <property type="entry name" value="Ferredoxin reductase-like, C-terminal NADP-linked domain"/>
    <property type="match status" value="1"/>
</dbReference>
<dbReference type="Gene3D" id="2.40.30.10">
    <property type="entry name" value="Translation factors"/>
    <property type="match status" value="1"/>
</dbReference>
<dbReference type="InterPro" id="IPR017938">
    <property type="entry name" value="Riboflavin_synthase-like_b-brl"/>
</dbReference>
<keyword evidence="17 27" id="KW-0411">Iron-sulfur</keyword>
<comment type="cofactor">
    <cofactor evidence="27">
        <name>[2Fe-2S] cluster</name>
        <dbReference type="ChEBI" id="CHEBI:190135"/>
    </cofactor>
    <text evidence="27">Binds 1 [2Fe-2S] cluster.</text>
</comment>
<sequence>MVFLAASTTGTVIATVAAFLVLTLALVGLLLFVKQKLAPSGPVKIKINGEKEIEVPSGGSLLSTLGNQKIFLPSACGGGGTCIQCECHVLEGGGEALPTETPHFTRKELQHGARLACQVKVKQDMNITIPEEVFGIKKWEAEVVRNYNVASFIKEFVVRIPEDMNYKAGGYIQIEIPKCEIKYSDIDITAHPEEHETPDKFQAEWDKFGLWPLVMKNDDIVERAYSMASYPAEGRDIMLNVRIATPPWDRNKNGWMDVNPGVASSYIFSRKQGDKVTISGPYGEFFINESDAEMLYVGGGAGMAPMRSHLYHLFKTLETGRTVTYWYGGRSKRELFYLEHFYELERKFPNFKFFLALSEPLPEDNWKVKKDIHDEEGDGFVGFIHNCVIDNYLNHHESPEDIELYFCGPPLMNKAVQKMGEDFGIPDENIRFDDFGG</sequence>
<dbReference type="PANTHER" id="PTHR43644:SF1">
    <property type="entry name" value="NAD(P)H-FLAVIN REDUCTASE"/>
    <property type="match status" value="1"/>
</dbReference>
<evidence type="ECO:0000256" key="25">
    <source>
        <dbReference type="ARBA" id="ARBA00030787"/>
    </source>
</evidence>
<dbReference type="AlphaFoldDB" id="A0A5C7AEL7"/>
<dbReference type="InterPro" id="IPR017927">
    <property type="entry name" value="FAD-bd_FR_type"/>
</dbReference>
<keyword evidence="15 27" id="KW-1278">Translocase</keyword>
<evidence type="ECO:0000256" key="21">
    <source>
        <dbReference type="ARBA" id="ARBA00023075"/>
    </source>
</evidence>
<evidence type="ECO:0000256" key="14">
    <source>
        <dbReference type="ARBA" id="ARBA00022827"/>
    </source>
</evidence>
<comment type="similarity">
    <text evidence="4 27">Belongs to the NqrF family.</text>
</comment>
<comment type="subunit">
    <text evidence="5 27">Composed of six subunits; NqrA, NqrB, NqrC, NqrD, NqrE and NqrF.</text>
</comment>
<dbReference type="PANTHER" id="PTHR43644">
    <property type="entry name" value="NA(+)-TRANSLOCATING NADH-QUINONE REDUCTASE SUBUNIT"/>
    <property type="match status" value="1"/>
</dbReference>
<accession>A0A5C7AEL7</accession>
<dbReference type="InterPro" id="IPR036010">
    <property type="entry name" value="2Fe-2S_ferredoxin-like_sf"/>
</dbReference>
<dbReference type="Proteomes" id="UP000321790">
    <property type="component" value="Unassembled WGS sequence"/>
</dbReference>
<dbReference type="Pfam" id="PF00175">
    <property type="entry name" value="NAD_binding_1"/>
    <property type="match status" value="1"/>
</dbReference>
<evidence type="ECO:0000256" key="5">
    <source>
        <dbReference type="ARBA" id="ARBA00011309"/>
    </source>
</evidence>
<feature type="domain" description="2Fe-2S ferredoxin-type" evidence="28">
    <location>
        <begin position="41"/>
        <end position="133"/>
    </location>
</feature>
<dbReference type="GO" id="GO:0046872">
    <property type="term" value="F:metal ion binding"/>
    <property type="evidence" value="ECO:0007669"/>
    <property type="project" value="UniProtKB-KW"/>
</dbReference>
<proteinExistence type="inferred from homology"/>
<evidence type="ECO:0000256" key="17">
    <source>
        <dbReference type="ARBA" id="ARBA00023014"/>
    </source>
</evidence>
<feature type="transmembrane region" description="Helical" evidence="27">
    <location>
        <begin position="12"/>
        <end position="33"/>
    </location>
</feature>
<dbReference type="InterPro" id="IPR010205">
    <property type="entry name" value="NqrF"/>
</dbReference>
<evidence type="ECO:0000256" key="16">
    <source>
        <dbReference type="ARBA" id="ARBA00023004"/>
    </source>
</evidence>
<dbReference type="InterPro" id="IPR001709">
    <property type="entry name" value="Flavoprot_Pyr_Nucl_cyt_Rdtase"/>
</dbReference>
<keyword evidence="16 27" id="KW-0408">Iron</keyword>
<comment type="catalytic activity">
    <reaction evidence="26 27">
        <text>a ubiquinone + n Na(+)(in) + NADH + H(+) = a ubiquinol + n Na(+)(out) + NAD(+)</text>
        <dbReference type="Rhea" id="RHEA:47748"/>
        <dbReference type="Rhea" id="RHEA-COMP:9565"/>
        <dbReference type="Rhea" id="RHEA-COMP:9566"/>
        <dbReference type="ChEBI" id="CHEBI:15378"/>
        <dbReference type="ChEBI" id="CHEBI:16389"/>
        <dbReference type="ChEBI" id="CHEBI:17976"/>
        <dbReference type="ChEBI" id="CHEBI:29101"/>
        <dbReference type="ChEBI" id="CHEBI:57540"/>
        <dbReference type="ChEBI" id="CHEBI:57945"/>
        <dbReference type="EC" id="7.2.1.1"/>
    </reaction>
</comment>
<dbReference type="PRINTS" id="PR00371">
    <property type="entry name" value="FPNCR"/>
</dbReference>
<feature type="binding site" evidence="27">
    <location>
        <position position="76"/>
    </location>
    <ligand>
        <name>[2Fe-2S] cluster</name>
        <dbReference type="ChEBI" id="CHEBI:190135"/>
    </ligand>
</feature>
<organism evidence="30 31">
    <name type="scientific">Seonamhaeicola algicola</name>
    <dbReference type="NCBI Taxonomy" id="1719036"/>
    <lineage>
        <taxon>Bacteria</taxon>
        <taxon>Pseudomonadati</taxon>
        <taxon>Bacteroidota</taxon>
        <taxon>Flavobacteriia</taxon>
        <taxon>Flavobacteriales</taxon>
        <taxon>Flavobacteriaceae</taxon>
    </lineage>
</organism>
<dbReference type="PROSITE" id="PS51085">
    <property type="entry name" value="2FE2S_FER_2"/>
    <property type="match status" value="1"/>
</dbReference>
<name>A0A5C7AEL7_9FLAO</name>
<evidence type="ECO:0000256" key="2">
    <source>
        <dbReference type="ARBA" id="ARBA00002972"/>
    </source>
</evidence>
<dbReference type="GO" id="GO:0005886">
    <property type="term" value="C:plasma membrane"/>
    <property type="evidence" value="ECO:0007669"/>
    <property type="project" value="UniProtKB-SubCell"/>
</dbReference>
<evidence type="ECO:0000256" key="26">
    <source>
        <dbReference type="ARBA" id="ARBA00048891"/>
    </source>
</evidence>
<evidence type="ECO:0000256" key="24">
    <source>
        <dbReference type="ARBA" id="ARBA00030032"/>
    </source>
</evidence>
<dbReference type="InterPro" id="IPR001041">
    <property type="entry name" value="2Fe-2S_ferredoxin-type"/>
</dbReference>
<evidence type="ECO:0000256" key="10">
    <source>
        <dbReference type="ARBA" id="ARBA00022519"/>
    </source>
</evidence>
<evidence type="ECO:0000256" key="12">
    <source>
        <dbReference type="ARBA" id="ARBA00022714"/>
    </source>
</evidence>
<keyword evidence="27" id="KW-1133">Transmembrane helix</keyword>
<dbReference type="RefSeq" id="WP_147137020.1">
    <property type="nucleotide sequence ID" value="NZ_VOSC01000030.1"/>
</dbReference>
<evidence type="ECO:0000256" key="1">
    <source>
        <dbReference type="ARBA" id="ARBA00001974"/>
    </source>
</evidence>
<evidence type="ECO:0000256" key="9">
    <source>
        <dbReference type="ARBA" id="ARBA00022475"/>
    </source>
</evidence>